<keyword evidence="1" id="KW-1133">Transmembrane helix</keyword>
<keyword evidence="3" id="KW-1185">Reference proteome</keyword>
<organism evidence="2 3">
    <name type="scientific">Actinomadura macrotermitis</name>
    <dbReference type="NCBI Taxonomy" id="2585200"/>
    <lineage>
        <taxon>Bacteria</taxon>
        <taxon>Bacillati</taxon>
        <taxon>Actinomycetota</taxon>
        <taxon>Actinomycetes</taxon>
        <taxon>Streptosporangiales</taxon>
        <taxon>Thermomonosporaceae</taxon>
        <taxon>Actinomadura</taxon>
    </lineage>
</organism>
<dbReference type="AlphaFoldDB" id="A0A7K0BNQ0"/>
<dbReference type="EMBL" id="WEGH01000001">
    <property type="protein sequence ID" value="MQY02830.1"/>
    <property type="molecule type" value="Genomic_DNA"/>
</dbReference>
<keyword evidence="1" id="KW-0812">Transmembrane</keyword>
<dbReference type="InterPro" id="IPR017853">
    <property type="entry name" value="GH"/>
</dbReference>
<accession>A0A7K0BNQ0</accession>
<gene>
    <name evidence="2" type="ORF">ACRB68_08650</name>
</gene>
<comment type="caution">
    <text evidence="2">The sequence shown here is derived from an EMBL/GenBank/DDBJ whole genome shotgun (WGS) entry which is preliminary data.</text>
</comment>
<proteinExistence type="predicted"/>
<feature type="transmembrane region" description="Helical" evidence="1">
    <location>
        <begin position="12"/>
        <end position="37"/>
    </location>
</feature>
<name>A0A7K0BNQ0_9ACTN</name>
<protein>
    <recommendedName>
        <fullName evidence="4">GH18 domain-containing protein</fullName>
    </recommendedName>
</protein>
<evidence type="ECO:0000313" key="2">
    <source>
        <dbReference type="EMBL" id="MQY02830.1"/>
    </source>
</evidence>
<dbReference type="SUPFAM" id="SSF51445">
    <property type="entry name" value="(Trans)glycosidases"/>
    <property type="match status" value="1"/>
</dbReference>
<evidence type="ECO:0008006" key="4">
    <source>
        <dbReference type="Google" id="ProtNLM"/>
    </source>
</evidence>
<sequence>MHDHCRMMRRALRWTGWAAAYLAGLVALVFAGSWVWWQQPPSARGTGTNALWARHQWVGEPHTEAEYRDLGALLKRNRITDVFFHAGPFEADGTVPPAKYRNAAKLIEAVRRHAPGVRAQAYLGQIRTVDGVGVTDLDDPAVRERVLATDKIFLDLGFAGIHYDFEPVYPDDRAYLTLLDRTRELTRARGRLLSVAVEQPTLVDAAQPVYKALIPRTGTVHYPPRPTEDFLRALADRADQVAIMTYDVSLPTRSLVGLHFAAHTERTLRLIGDRTTVFMGVPTYRPLMDWAEDLPGALRGVRRGVDALDRPPVRPYGVGIYADWTTDSADWQRYRANWLPPGSDYFGR</sequence>
<dbReference type="Gene3D" id="3.20.20.80">
    <property type="entry name" value="Glycosidases"/>
    <property type="match status" value="1"/>
</dbReference>
<dbReference type="Proteomes" id="UP000487268">
    <property type="component" value="Unassembled WGS sequence"/>
</dbReference>
<reference evidence="2 3" key="1">
    <citation type="submission" date="2019-10" db="EMBL/GenBank/DDBJ databases">
        <title>Actinomadura rubteroloni sp. nov. and Actinomadura macrotermitis sp. nov., isolated from the gut of fungus growing-termite Macrotermes natalensis.</title>
        <authorList>
            <person name="Benndorf R."/>
            <person name="Martin K."/>
            <person name="Kuefner M."/>
            <person name="De Beer W."/>
            <person name="Kaster A.-K."/>
            <person name="Vollmers J."/>
            <person name="Poulsen M."/>
            <person name="Beemelmanns C."/>
        </authorList>
    </citation>
    <scope>NUCLEOTIDE SEQUENCE [LARGE SCALE GENOMIC DNA]</scope>
    <source>
        <strain evidence="2 3">RB68</strain>
    </source>
</reference>
<evidence type="ECO:0000256" key="1">
    <source>
        <dbReference type="SAM" id="Phobius"/>
    </source>
</evidence>
<keyword evidence="1" id="KW-0472">Membrane</keyword>
<evidence type="ECO:0000313" key="3">
    <source>
        <dbReference type="Proteomes" id="UP000487268"/>
    </source>
</evidence>